<dbReference type="Pfam" id="PF13923">
    <property type="entry name" value="zf-C3HC4_2"/>
    <property type="match status" value="1"/>
</dbReference>
<evidence type="ECO:0000259" key="4">
    <source>
        <dbReference type="Pfam" id="PF13923"/>
    </source>
</evidence>
<sequence>MGPFMEEMTTRCGHIFCKICIKVTLKARRICPTCGKKATPRGLIRVFLPSSDEGMTLIYNLVYY</sequence>
<dbReference type="PANTHER" id="PTHR47094">
    <property type="entry name" value="ELFLESS, ISOFORM B"/>
    <property type="match status" value="1"/>
</dbReference>
<dbReference type="GO" id="GO:0008270">
    <property type="term" value="F:zinc ion binding"/>
    <property type="evidence" value="ECO:0007669"/>
    <property type="project" value="UniProtKB-KW"/>
</dbReference>
<organism evidence="5 7">
    <name type="scientific">Medicago truncatula</name>
    <name type="common">Barrel medic</name>
    <name type="synonym">Medicago tribuloides</name>
    <dbReference type="NCBI Taxonomy" id="3880"/>
    <lineage>
        <taxon>Eukaryota</taxon>
        <taxon>Viridiplantae</taxon>
        <taxon>Streptophyta</taxon>
        <taxon>Embryophyta</taxon>
        <taxon>Tracheophyta</taxon>
        <taxon>Spermatophyta</taxon>
        <taxon>Magnoliopsida</taxon>
        <taxon>eudicotyledons</taxon>
        <taxon>Gunneridae</taxon>
        <taxon>Pentapetalae</taxon>
        <taxon>rosids</taxon>
        <taxon>fabids</taxon>
        <taxon>Fabales</taxon>
        <taxon>Fabaceae</taxon>
        <taxon>Papilionoideae</taxon>
        <taxon>50 kb inversion clade</taxon>
        <taxon>NPAAA clade</taxon>
        <taxon>Hologalegina</taxon>
        <taxon>IRL clade</taxon>
        <taxon>Trifolieae</taxon>
        <taxon>Medicago</taxon>
    </lineage>
</organism>
<protein>
    <submittedName>
        <fullName evidence="5">C3HC4-type RING zinc finger protein</fullName>
    </submittedName>
</protein>
<evidence type="ECO:0000256" key="3">
    <source>
        <dbReference type="ARBA" id="ARBA00022833"/>
    </source>
</evidence>
<dbReference type="InterPro" id="IPR049627">
    <property type="entry name" value="SLX8"/>
</dbReference>
<evidence type="ECO:0000313" key="7">
    <source>
        <dbReference type="Proteomes" id="UP000002051"/>
    </source>
</evidence>
<dbReference type="Gene3D" id="3.30.40.10">
    <property type="entry name" value="Zinc/RING finger domain, C3HC4 (zinc finger)"/>
    <property type="match status" value="1"/>
</dbReference>
<dbReference type="PANTHER" id="PTHR47094:SF1">
    <property type="entry name" value="RING-TYPE E3 UBIQUITIN TRANSFERASE"/>
    <property type="match status" value="1"/>
</dbReference>
<dbReference type="Proteomes" id="UP000002051">
    <property type="component" value="Unassembled WGS sequence"/>
</dbReference>
<dbReference type="InterPro" id="IPR017907">
    <property type="entry name" value="Znf_RING_CS"/>
</dbReference>
<accession>A0A072VFS5</accession>
<dbReference type="EnsemblPlants" id="KEH40849">
    <property type="protein sequence ID" value="KEH40849"/>
    <property type="gene ID" value="MTR_1g036380"/>
</dbReference>
<name>A0A072VFS5_MEDTR</name>
<feature type="domain" description="RING-type" evidence="4">
    <location>
        <begin position="8"/>
        <end position="34"/>
    </location>
</feature>
<evidence type="ECO:0000256" key="2">
    <source>
        <dbReference type="ARBA" id="ARBA00022771"/>
    </source>
</evidence>
<evidence type="ECO:0000313" key="6">
    <source>
        <dbReference type="EnsemblPlants" id="KEH40849"/>
    </source>
</evidence>
<keyword evidence="3" id="KW-0862">Zinc</keyword>
<dbReference type="PaxDb" id="3880-AES97452"/>
<reference evidence="5 7" key="1">
    <citation type="journal article" date="2011" name="Nature">
        <title>The Medicago genome provides insight into the evolution of rhizobial symbioses.</title>
        <authorList>
            <person name="Young N.D."/>
            <person name="Debelle F."/>
            <person name="Oldroyd G.E."/>
            <person name="Geurts R."/>
            <person name="Cannon S.B."/>
            <person name="Udvardi M.K."/>
            <person name="Benedito V.A."/>
            <person name="Mayer K.F."/>
            <person name="Gouzy J."/>
            <person name="Schoof H."/>
            <person name="Van de Peer Y."/>
            <person name="Proost S."/>
            <person name="Cook D.R."/>
            <person name="Meyers B.C."/>
            <person name="Spannagl M."/>
            <person name="Cheung F."/>
            <person name="De Mita S."/>
            <person name="Krishnakumar V."/>
            <person name="Gundlach H."/>
            <person name="Zhou S."/>
            <person name="Mudge J."/>
            <person name="Bharti A.K."/>
            <person name="Murray J.D."/>
            <person name="Naoumkina M.A."/>
            <person name="Rosen B."/>
            <person name="Silverstein K.A."/>
            <person name="Tang H."/>
            <person name="Rombauts S."/>
            <person name="Zhao P.X."/>
            <person name="Zhou P."/>
            <person name="Barbe V."/>
            <person name="Bardou P."/>
            <person name="Bechner M."/>
            <person name="Bellec A."/>
            <person name="Berger A."/>
            <person name="Berges H."/>
            <person name="Bidwell S."/>
            <person name="Bisseling T."/>
            <person name="Choisne N."/>
            <person name="Couloux A."/>
            <person name="Denny R."/>
            <person name="Deshpande S."/>
            <person name="Dai X."/>
            <person name="Doyle J.J."/>
            <person name="Dudez A.M."/>
            <person name="Farmer A.D."/>
            <person name="Fouteau S."/>
            <person name="Franken C."/>
            <person name="Gibelin C."/>
            <person name="Gish J."/>
            <person name="Goldstein S."/>
            <person name="Gonzalez A.J."/>
            <person name="Green P.J."/>
            <person name="Hallab A."/>
            <person name="Hartog M."/>
            <person name="Hua A."/>
            <person name="Humphray S.J."/>
            <person name="Jeong D.H."/>
            <person name="Jing Y."/>
            <person name="Jocker A."/>
            <person name="Kenton S.M."/>
            <person name="Kim D.J."/>
            <person name="Klee K."/>
            <person name="Lai H."/>
            <person name="Lang C."/>
            <person name="Lin S."/>
            <person name="Macmil S.L."/>
            <person name="Magdelenat G."/>
            <person name="Matthews L."/>
            <person name="McCorrison J."/>
            <person name="Monaghan E.L."/>
            <person name="Mun J.H."/>
            <person name="Najar F.Z."/>
            <person name="Nicholson C."/>
            <person name="Noirot C."/>
            <person name="O'Bleness M."/>
            <person name="Paule C.R."/>
            <person name="Poulain J."/>
            <person name="Prion F."/>
            <person name="Qin B."/>
            <person name="Qu C."/>
            <person name="Retzel E.F."/>
            <person name="Riddle C."/>
            <person name="Sallet E."/>
            <person name="Samain S."/>
            <person name="Samson N."/>
            <person name="Sanders I."/>
            <person name="Saurat O."/>
            <person name="Scarpelli C."/>
            <person name="Schiex T."/>
            <person name="Segurens B."/>
            <person name="Severin A.J."/>
            <person name="Sherrier D.J."/>
            <person name="Shi R."/>
            <person name="Sims S."/>
            <person name="Singer S.R."/>
            <person name="Sinharoy S."/>
            <person name="Sterck L."/>
            <person name="Viollet A."/>
            <person name="Wang B.B."/>
            <person name="Wang K."/>
            <person name="Wang M."/>
            <person name="Wang X."/>
            <person name="Warfsmann J."/>
            <person name="Weissenbach J."/>
            <person name="White D.D."/>
            <person name="White J.D."/>
            <person name="Wiley G.B."/>
            <person name="Wincker P."/>
            <person name="Xing Y."/>
            <person name="Yang L."/>
            <person name="Yao Z."/>
            <person name="Ying F."/>
            <person name="Zhai J."/>
            <person name="Zhou L."/>
            <person name="Zuber A."/>
            <person name="Denarie J."/>
            <person name="Dixon R.A."/>
            <person name="May G.D."/>
            <person name="Schwartz D.C."/>
            <person name="Rogers J."/>
            <person name="Quetier F."/>
            <person name="Town C.D."/>
            <person name="Roe B.A."/>
        </authorList>
    </citation>
    <scope>NUCLEOTIDE SEQUENCE [LARGE SCALE GENOMIC DNA]</scope>
    <source>
        <strain evidence="5">A17</strain>
        <strain evidence="6 7">cv. Jemalong A17</strain>
    </source>
</reference>
<evidence type="ECO:0000256" key="1">
    <source>
        <dbReference type="ARBA" id="ARBA00022723"/>
    </source>
</evidence>
<evidence type="ECO:0000313" key="5">
    <source>
        <dbReference type="EMBL" id="KEH40849.1"/>
    </source>
</evidence>
<reference evidence="6" key="3">
    <citation type="submission" date="2015-04" db="UniProtKB">
        <authorList>
            <consortium name="EnsemblPlants"/>
        </authorList>
    </citation>
    <scope>IDENTIFICATION</scope>
    <source>
        <strain evidence="6">cv. Jemalong A17</strain>
    </source>
</reference>
<dbReference type="AlphaFoldDB" id="A0A072VFS5"/>
<reference evidence="5 7" key="2">
    <citation type="journal article" date="2014" name="BMC Genomics">
        <title>An improved genome release (version Mt4.0) for the model legume Medicago truncatula.</title>
        <authorList>
            <person name="Tang H."/>
            <person name="Krishnakumar V."/>
            <person name="Bidwell S."/>
            <person name="Rosen B."/>
            <person name="Chan A."/>
            <person name="Zhou S."/>
            <person name="Gentzbittel L."/>
            <person name="Childs K.L."/>
            <person name="Yandell M."/>
            <person name="Gundlach H."/>
            <person name="Mayer K.F."/>
            <person name="Schwartz D.C."/>
            <person name="Town C.D."/>
        </authorList>
    </citation>
    <scope>GENOME REANNOTATION</scope>
    <source>
        <strain evidence="5">A17</strain>
        <strain evidence="6 7">cv. Jemalong A17</strain>
    </source>
</reference>
<keyword evidence="1" id="KW-0479">Metal-binding</keyword>
<dbReference type="InterPro" id="IPR013083">
    <property type="entry name" value="Znf_RING/FYVE/PHD"/>
</dbReference>
<dbReference type="GO" id="GO:0061630">
    <property type="term" value="F:ubiquitin protein ligase activity"/>
    <property type="evidence" value="ECO:0007669"/>
    <property type="project" value="InterPro"/>
</dbReference>
<dbReference type="STRING" id="3880.A0A072VFS5"/>
<keyword evidence="2" id="KW-0863">Zinc-finger</keyword>
<keyword evidence="7" id="KW-1185">Reference proteome</keyword>
<dbReference type="HOGENOM" id="CLU_209465_0_0_1"/>
<dbReference type="EMBL" id="CM001217">
    <property type="protein sequence ID" value="KEH40849.1"/>
    <property type="molecule type" value="Genomic_DNA"/>
</dbReference>
<dbReference type="InterPro" id="IPR001841">
    <property type="entry name" value="Znf_RING"/>
</dbReference>
<gene>
    <name evidence="5" type="ordered locus">MTR_1g036380</name>
</gene>
<proteinExistence type="predicted"/>
<dbReference type="SUPFAM" id="SSF57850">
    <property type="entry name" value="RING/U-box"/>
    <property type="match status" value="1"/>
</dbReference>
<dbReference type="PROSITE" id="PS00518">
    <property type="entry name" value="ZF_RING_1"/>
    <property type="match status" value="1"/>
</dbReference>